<dbReference type="Proteomes" id="UP000005632">
    <property type="component" value="Chromosome"/>
</dbReference>
<reference evidence="2 3" key="1">
    <citation type="submission" date="2011-11" db="EMBL/GenBank/DDBJ databases">
        <title>Complete sequence of Spirochaeta sp. grapes.</title>
        <authorList>
            <consortium name="US DOE Joint Genome Institute"/>
            <person name="Lucas S."/>
            <person name="Han J."/>
            <person name="Lapidus A."/>
            <person name="Cheng J.-F."/>
            <person name="Goodwin L."/>
            <person name="Pitluck S."/>
            <person name="Peters L."/>
            <person name="Ovchinnikova G."/>
            <person name="Munk A.C."/>
            <person name="Detter J.C."/>
            <person name="Han C."/>
            <person name="Tapia R."/>
            <person name="Land M."/>
            <person name="Hauser L."/>
            <person name="Kyrpides N."/>
            <person name="Ivanova N."/>
            <person name="Pagani I."/>
            <person name="Ritalahtilisa K."/>
            <person name="Loeffler F."/>
            <person name="Woyke T."/>
        </authorList>
    </citation>
    <scope>NUCLEOTIDE SEQUENCE [LARGE SCALE GENOMIC DNA]</scope>
    <source>
        <strain evidence="3">ATCC BAA-1885 / DSM 22778 / Grapes</strain>
    </source>
</reference>
<organism evidence="2 3">
    <name type="scientific">Sphaerochaeta pleomorpha (strain ATCC BAA-1885 / DSM 22778 / Grapes)</name>
    <dbReference type="NCBI Taxonomy" id="158190"/>
    <lineage>
        <taxon>Bacteria</taxon>
        <taxon>Pseudomonadati</taxon>
        <taxon>Spirochaetota</taxon>
        <taxon>Spirochaetia</taxon>
        <taxon>Spirochaetales</taxon>
        <taxon>Sphaerochaetaceae</taxon>
        <taxon>Sphaerochaeta</taxon>
    </lineage>
</organism>
<dbReference type="HOGENOM" id="CLU_1554299_0_0_12"/>
<evidence type="ECO:0000256" key="1">
    <source>
        <dbReference type="SAM" id="SignalP"/>
    </source>
</evidence>
<gene>
    <name evidence="2" type="ordered locus">SpiGrapes_2001</name>
</gene>
<name>G8QQE3_SPHPG</name>
<sequence length="172" mass="18608">MKRYIVVFGLLVFSFSLVAASLPSEAVVFLNGTISVKDITIEMYYENGTKEEGNVASLEFLFPSGDAWQVEQSVYFKYSSNLPVAGRGALSFTATPLQKNETNILNTSLVLESTNVMTSVREGDTFNIGFLSGVQQDIAIGKLTVVVTKTATDIFAAGVYNGSLTITYTNEA</sequence>
<dbReference type="OrthoDB" id="9881100at2"/>
<proteinExistence type="predicted"/>
<keyword evidence="3" id="KW-1185">Reference proteome</keyword>
<accession>G8QQE3</accession>
<feature type="signal peptide" evidence="1">
    <location>
        <begin position="1"/>
        <end position="19"/>
    </location>
</feature>
<protein>
    <submittedName>
        <fullName evidence="2">Uncharacterized protein</fullName>
    </submittedName>
</protein>
<dbReference type="AlphaFoldDB" id="G8QQE3"/>
<keyword evidence="1" id="KW-0732">Signal</keyword>
<dbReference type="EMBL" id="CP003155">
    <property type="protein sequence ID" value="AEV29788.1"/>
    <property type="molecule type" value="Genomic_DNA"/>
</dbReference>
<evidence type="ECO:0000313" key="3">
    <source>
        <dbReference type="Proteomes" id="UP000005632"/>
    </source>
</evidence>
<dbReference type="RefSeq" id="WP_014270631.1">
    <property type="nucleotide sequence ID" value="NC_016633.1"/>
</dbReference>
<dbReference type="KEGG" id="sgp:SpiGrapes_2001"/>
<feature type="chain" id="PRO_5003513816" evidence="1">
    <location>
        <begin position="20"/>
        <end position="172"/>
    </location>
</feature>
<evidence type="ECO:0000313" key="2">
    <source>
        <dbReference type="EMBL" id="AEV29788.1"/>
    </source>
</evidence>